<keyword evidence="2" id="KW-0472">Membrane</keyword>
<proteinExistence type="predicted"/>
<accession>A0A930Y8F6</accession>
<keyword evidence="2" id="KW-1133">Transmembrane helix</keyword>
<feature type="region of interest" description="Disordered" evidence="1">
    <location>
        <begin position="101"/>
        <end position="138"/>
    </location>
</feature>
<sequence>MDDAAWSALALTLTLLGGAGTWWLWRRRGAVAGLRAAAITLLVPAAWATRTLRMFTRIADAVGDWATGLVFSPRVWTGVALAGVSLVLLVLARLLAARRPAVTAAPTRGQPAVSGRHDPDDRDELGDIEDLLRQRGIS</sequence>
<evidence type="ECO:0000313" key="3">
    <source>
        <dbReference type="EMBL" id="MBF4163057.1"/>
    </source>
</evidence>
<keyword evidence="4" id="KW-1185">Reference proteome</keyword>
<organism evidence="3 4">
    <name type="scientific">Nocardioides acrostichi</name>
    <dbReference type="NCBI Taxonomy" id="2784339"/>
    <lineage>
        <taxon>Bacteria</taxon>
        <taxon>Bacillati</taxon>
        <taxon>Actinomycetota</taxon>
        <taxon>Actinomycetes</taxon>
        <taxon>Propionibacteriales</taxon>
        <taxon>Nocardioidaceae</taxon>
        <taxon>Nocardioides</taxon>
    </lineage>
</organism>
<dbReference type="Proteomes" id="UP000656804">
    <property type="component" value="Unassembled WGS sequence"/>
</dbReference>
<evidence type="ECO:0000256" key="2">
    <source>
        <dbReference type="SAM" id="Phobius"/>
    </source>
</evidence>
<keyword evidence="2" id="KW-0812">Transmembrane</keyword>
<reference evidence="3" key="1">
    <citation type="submission" date="2020-11" db="EMBL/GenBank/DDBJ databases">
        <title>Nocardioides sp. CBS4Y-1, whole genome shotgun sequence.</title>
        <authorList>
            <person name="Tuo L."/>
        </authorList>
    </citation>
    <scope>NUCLEOTIDE SEQUENCE</scope>
    <source>
        <strain evidence="3">CBS4Y-1</strain>
    </source>
</reference>
<feature type="transmembrane region" description="Helical" evidence="2">
    <location>
        <begin position="75"/>
        <end position="96"/>
    </location>
</feature>
<feature type="transmembrane region" description="Helical" evidence="2">
    <location>
        <begin position="6"/>
        <end position="25"/>
    </location>
</feature>
<gene>
    <name evidence="3" type="ORF">ISG29_15280</name>
</gene>
<evidence type="ECO:0000313" key="4">
    <source>
        <dbReference type="Proteomes" id="UP000656804"/>
    </source>
</evidence>
<name>A0A930Y8F6_9ACTN</name>
<dbReference type="EMBL" id="JADIVZ010000009">
    <property type="protein sequence ID" value="MBF4163057.1"/>
    <property type="molecule type" value="Genomic_DNA"/>
</dbReference>
<dbReference type="AlphaFoldDB" id="A0A930Y8F6"/>
<feature type="transmembrane region" description="Helical" evidence="2">
    <location>
        <begin position="32"/>
        <end position="49"/>
    </location>
</feature>
<comment type="caution">
    <text evidence="3">The sequence shown here is derived from an EMBL/GenBank/DDBJ whole genome shotgun (WGS) entry which is preliminary data.</text>
</comment>
<protein>
    <submittedName>
        <fullName evidence="3">Cellulose synthase</fullName>
    </submittedName>
</protein>
<dbReference type="RefSeq" id="WP_194504320.1">
    <property type="nucleotide sequence ID" value="NZ_JADIVZ010000009.1"/>
</dbReference>
<evidence type="ECO:0000256" key="1">
    <source>
        <dbReference type="SAM" id="MobiDB-lite"/>
    </source>
</evidence>